<accession>A0A1D2VKS7</accession>
<organism evidence="6 7">
    <name type="scientific">Ascoidea rubescens DSM 1968</name>
    <dbReference type="NCBI Taxonomy" id="1344418"/>
    <lineage>
        <taxon>Eukaryota</taxon>
        <taxon>Fungi</taxon>
        <taxon>Dikarya</taxon>
        <taxon>Ascomycota</taxon>
        <taxon>Saccharomycotina</taxon>
        <taxon>Saccharomycetes</taxon>
        <taxon>Ascoideaceae</taxon>
        <taxon>Ascoidea</taxon>
    </lineage>
</organism>
<dbReference type="Pfam" id="PF04438">
    <property type="entry name" value="zf-HIT"/>
    <property type="match status" value="1"/>
</dbReference>
<dbReference type="FunCoup" id="A0A1D2VKS7">
    <property type="interactions" value="98"/>
</dbReference>
<reference evidence="7" key="1">
    <citation type="submission" date="2016-05" db="EMBL/GenBank/DDBJ databases">
        <title>Comparative genomics of biotechnologically important yeasts.</title>
        <authorList>
            <consortium name="DOE Joint Genome Institute"/>
            <person name="Riley R."/>
            <person name="Haridas S."/>
            <person name="Wolfe K.H."/>
            <person name="Lopes M.R."/>
            <person name="Hittinger C.T."/>
            <person name="Goker M."/>
            <person name="Salamov A."/>
            <person name="Wisecaver J."/>
            <person name="Long T.M."/>
            <person name="Aerts A.L."/>
            <person name="Barry K."/>
            <person name="Choi C."/>
            <person name="Clum A."/>
            <person name="Coughlan A.Y."/>
            <person name="Deshpande S."/>
            <person name="Douglass A.P."/>
            <person name="Hanson S.J."/>
            <person name="Klenk H.-P."/>
            <person name="Labutti K."/>
            <person name="Lapidus A."/>
            <person name="Lindquist E."/>
            <person name="Lipzen A."/>
            <person name="Meier-Kolthoff J.P."/>
            <person name="Ohm R.A."/>
            <person name="Otillar R.P."/>
            <person name="Pangilinan J."/>
            <person name="Peng Y."/>
            <person name="Rokas A."/>
            <person name="Rosa C.A."/>
            <person name="Scheuner C."/>
            <person name="Sibirny A.A."/>
            <person name="Slot J.C."/>
            <person name="Stielow J.B."/>
            <person name="Sun H."/>
            <person name="Kurtzman C.P."/>
            <person name="Blackwell M."/>
            <person name="Grigoriev I.V."/>
            <person name="Jeffries T.W."/>
        </authorList>
    </citation>
    <scope>NUCLEOTIDE SEQUENCE [LARGE SCALE GENOMIC DNA]</scope>
    <source>
        <strain evidence="7">DSM 1968</strain>
    </source>
</reference>
<dbReference type="RefSeq" id="XP_020048516.1">
    <property type="nucleotide sequence ID" value="XM_020191617.1"/>
</dbReference>
<evidence type="ECO:0000313" key="7">
    <source>
        <dbReference type="Proteomes" id="UP000095038"/>
    </source>
</evidence>
<dbReference type="EMBL" id="KV454477">
    <property type="protein sequence ID" value="ODV62209.1"/>
    <property type="molecule type" value="Genomic_DNA"/>
</dbReference>
<dbReference type="Proteomes" id="UP000095038">
    <property type="component" value="Unassembled WGS sequence"/>
</dbReference>
<keyword evidence="2 4" id="KW-0863">Zinc-finger</keyword>
<dbReference type="STRING" id="1344418.A0A1D2VKS7"/>
<gene>
    <name evidence="6" type="ORF">ASCRUDRAFT_69033</name>
</gene>
<sequence>MPFVEEISRGSDPNIYFSSSINLKYTSSHRYKKFSTSNSRKRFKPGAYNLQNLQLQNENENEKILSGIDNNNENKNEEVNYNEFENLIEERQSNKRLQELNKENYNESSFKLELPKSGLNISFKNFNKSSYPNFDLMSYSNQVKNQDQYQTKKVRQGLTANTRKILSSRKTLSNYIDEEDSPEIKKLLFDEKNSSIYPKRNFYNLPGKKLCSICGSSAMTKCVKCNSRYCSVKCYDVHNETRCSNY</sequence>
<dbReference type="GO" id="GO:0005634">
    <property type="term" value="C:nucleus"/>
    <property type="evidence" value="ECO:0007669"/>
    <property type="project" value="UniProtKB-ARBA"/>
</dbReference>
<dbReference type="PROSITE" id="PS51083">
    <property type="entry name" value="ZF_HIT"/>
    <property type="match status" value="1"/>
</dbReference>
<keyword evidence="3" id="KW-0862">Zinc</keyword>
<keyword evidence="1" id="KW-0479">Metal-binding</keyword>
<evidence type="ECO:0000313" key="6">
    <source>
        <dbReference type="EMBL" id="ODV62209.1"/>
    </source>
</evidence>
<feature type="domain" description="HIT-type" evidence="5">
    <location>
        <begin position="211"/>
        <end position="243"/>
    </location>
</feature>
<dbReference type="CDD" id="cd21437">
    <property type="entry name" value="zf-HIT_ZNHIT1_like"/>
    <property type="match status" value="1"/>
</dbReference>
<dbReference type="InterPro" id="IPR007529">
    <property type="entry name" value="Znf_HIT"/>
</dbReference>
<proteinExistence type="predicted"/>
<protein>
    <recommendedName>
        <fullName evidence="5">HIT-type domain-containing protein</fullName>
    </recommendedName>
</protein>
<dbReference type="InterPro" id="IPR039723">
    <property type="entry name" value="Vps71/ZNHIT1"/>
</dbReference>
<dbReference type="GO" id="GO:0008270">
    <property type="term" value="F:zinc ion binding"/>
    <property type="evidence" value="ECO:0007669"/>
    <property type="project" value="UniProtKB-UniRule"/>
</dbReference>
<evidence type="ECO:0000259" key="5">
    <source>
        <dbReference type="PROSITE" id="PS51083"/>
    </source>
</evidence>
<dbReference type="PANTHER" id="PTHR13093">
    <property type="entry name" value="ZINC FINGER HIT DOMAIN CONTAINING PROTEIN 1"/>
    <property type="match status" value="1"/>
</dbReference>
<name>A0A1D2VKS7_9ASCO</name>
<evidence type="ECO:0000256" key="4">
    <source>
        <dbReference type="PROSITE-ProRule" id="PRU00453"/>
    </source>
</evidence>
<dbReference type="InParanoid" id="A0A1D2VKS7"/>
<dbReference type="GeneID" id="30965253"/>
<dbReference type="OrthoDB" id="74807at2759"/>
<evidence type="ECO:0000256" key="1">
    <source>
        <dbReference type="ARBA" id="ARBA00022723"/>
    </source>
</evidence>
<evidence type="ECO:0000256" key="2">
    <source>
        <dbReference type="ARBA" id="ARBA00022771"/>
    </source>
</evidence>
<keyword evidence="7" id="KW-1185">Reference proteome</keyword>
<evidence type="ECO:0000256" key="3">
    <source>
        <dbReference type="ARBA" id="ARBA00022833"/>
    </source>
</evidence>
<dbReference type="GO" id="GO:0006338">
    <property type="term" value="P:chromatin remodeling"/>
    <property type="evidence" value="ECO:0007669"/>
    <property type="project" value="InterPro"/>
</dbReference>
<dbReference type="AlphaFoldDB" id="A0A1D2VKS7"/>